<dbReference type="InterPro" id="IPR004891">
    <property type="entry name" value="Mercury-R_MerC"/>
</dbReference>
<evidence type="ECO:0000256" key="1">
    <source>
        <dbReference type="SAM" id="Phobius"/>
    </source>
</evidence>
<feature type="transmembrane region" description="Helical" evidence="1">
    <location>
        <begin position="84"/>
        <end position="102"/>
    </location>
</feature>
<sequence length="144" mass="15702">MKDTVRPLPRLRHPTPLLDRLGATGSLLCAIHCALLPIVIALLPSLGIATWLGESFEEGFVVFASLLGVFTLAWGYRRHRAVRALWMLLPGLAALWIGVAYAPLHHSLLPHAIVMTFGGTMVGLAHLANLRLTRVHVHNASCVH</sequence>
<reference evidence="2 3" key="1">
    <citation type="submission" date="2022-03" db="EMBL/GenBank/DDBJ databases">
        <title>Luteimonas soily sp. nov., a novel bacterium isolated from the soil.</title>
        <authorList>
            <person name="Zhang X."/>
        </authorList>
    </citation>
    <scope>NUCLEOTIDE SEQUENCE [LARGE SCALE GENOMIC DNA]</scope>
    <source>
        <strain evidence="2 3">50</strain>
    </source>
</reference>
<protein>
    <submittedName>
        <fullName evidence="2">MerC domain-containing protein</fullName>
    </submittedName>
</protein>
<name>A0ABT0A2S3_9GAMM</name>
<gene>
    <name evidence="2" type="ORF">MQC88_04800</name>
</gene>
<dbReference type="Proteomes" id="UP001165423">
    <property type="component" value="Unassembled WGS sequence"/>
</dbReference>
<feature type="transmembrane region" description="Helical" evidence="1">
    <location>
        <begin position="21"/>
        <end position="47"/>
    </location>
</feature>
<keyword evidence="3" id="KW-1185">Reference proteome</keyword>
<evidence type="ECO:0000313" key="3">
    <source>
        <dbReference type="Proteomes" id="UP001165423"/>
    </source>
</evidence>
<keyword evidence="1" id="KW-1133">Transmembrane helix</keyword>
<organism evidence="2 3">
    <name type="scientific">Cognatiluteimonas sedimenti</name>
    <dbReference type="NCBI Taxonomy" id="2927791"/>
    <lineage>
        <taxon>Bacteria</taxon>
        <taxon>Pseudomonadati</taxon>
        <taxon>Pseudomonadota</taxon>
        <taxon>Gammaproteobacteria</taxon>
        <taxon>Lysobacterales</taxon>
        <taxon>Lysobacteraceae</taxon>
        <taxon>Cognatiluteimonas</taxon>
    </lineage>
</organism>
<evidence type="ECO:0000313" key="2">
    <source>
        <dbReference type="EMBL" id="MCJ0825283.1"/>
    </source>
</evidence>
<comment type="caution">
    <text evidence="2">The sequence shown here is derived from an EMBL/GenBank/DDBJ whole genome shotgun (WGS) entry which is preliminary data.</text>
</comment>
<proteinExistence type="predicted"/>
<dbReference type="Pfam" id="PF03203">
    <property type="entry name" value="MerC"/>
    <property type="match status" value="1"/>
</dbReference>
<accession>A0ABT0A2S3</accession>
<feature type="transmembrane region" description="Helical" evidence="1">
    <location>
        <begin position="59"/>
        <end position="77"/>
    </location>
</feature>
<keyword evidence="1" id="KW-0472">Membrane</keyword>
<dbReference type="RefSeq" id="WP_243319516.1">
    <property type="nucleotide sequence ID" value="NZ_JALGCL010000001.1"/>
</dbReference>
<feature type="transmembrane region" description="Helical" evidence="1">
    <location>
        <begin position="108"/>
        <end position="128"/>
    </location>
</feature>
<dbReference type="EMBL" id="JALGCL010000001">
    <property type="protein sequence ID" value="MCJ0825283.1"/>
    <property type="molecule type" value="Genomic_DNA"/>
</dbReference>
<keyword evidence="1" id="KW-0812">Transmembrane</keyword>